<dbReference type="InterPro" id="IPR012347">
    <property type="entry name" value="Ferritin-like"/>
</dbReference>
<proteinExistence type="predicted"/>
<accession>A0ABM8PWZ4</accession>
<feature type="domain" description="DUF305" evidence="2">
    <location>
        <begin position="54"/>
        <end position="137"/>
    </location>
</feature>
<evidence type="ECO:0000259" key="2">
    <source>
        <dbReference type="Pfam" id="PF03713"/>
    </source>
</evidence>
<dbReference type="Proteomes" id="UP000601041">
    <property type="component" value="Unassembled WGS sequence"/>
</dbReference>
<comment type="caution">
    <text evidence="3">The sequence shown here is derived from an EMBL/GenBank/DDBJ whole genome shotgun (WGS) entry which is preliminary data.</text>
</comment>
<dbReference type="RefSeq" id="WP_142589601.1">
    <property type="nucleotide sequence ID" value="NZ_CABFWE030000012.1"/>
</dbReference>
<sequence>MKKILKAASATLVFFATTTVMPLTASAELTFPEKCKSDMSMPAGLGGHDMSMPGMADMHDHQKESMEGMKAMSTNMMHGMMKEDADVAYACAMIAHHMGAISMAEVELKHGDNDETKANAQKVIEEQTKEIEELTSWVEKEVK</sequence>
<evidence type="ECO:0000256" key="1">
    <source>
        <dbReference type="SAM" id="SignalP"/>
    </source>
</evidence>
<feature type="signal peptide" evidence="1">
    <location>
        <begin position="1"/>
        <end position="27"/>
    </location>
</feature>
<dbReference type="InterPro" id="IPR005183">
    <property type="entry name" value="DUF305_CopM-like"/>
</dbReference>
<dbReference type="Gene3D" id="1.20.1260.10">
    <property type="match status" value="1"/>
</dbReference>
<evidence type="ECO:0000313" key="3">
    <source>
        <dbReference type="EMBL" id="CAD7053095.1"/>
    </source>
</evidence>
<reference evidence="3 4" key="1">
    <citation type="submission" date="2020-11" db="EMBL/GenBank/DDBJ databases">
        <authorList>
            <person name="Lassalle F."/>
        </authorList>
    </citation>
    <scope>NUCLEOTIDE SEQUENCE [LARGE SCALE GENOMIC DNA]</scope>
    <source>
        <strain evidence="3 4">AB21</strain>
    </source>
</reference>
<feature type="chain" id="PRO_5047198970" description="DUF305 domain-containing protein" evidence="1">
    <location>
        <begin position="28"/>
        <end position="143"/>
    </location>
</feature>
<dbReference type="Pfam" id="PF03713">
    <property type="entry name" value="DUF305"/>
    <property type="match status" value="1"/>
</dbReference>
<protein>
    <recommendedName>
        <fullName evidence="2">DUF305 domain-containing protein</fullName>
    </recommendedName>
</protein>
<dbReference type="EMBL" id="CABFWE030000012">
    <property type="protein sequence ID" value="CAD7053095.1"/>
    <property type="molecule type" value="Genomic_DNA"/>
</dbReference>
<dbReference type="PANTHER" id="PTHR36933:SF1">
    <property type="entry name" value="SLL0788 PROTEIN"/>
    <property type="match status" value="1"/>
</dbReference>
<keyword evidence="1" id="KW-0732">Signal</keyword>
<keyword evidence="4" id="KW-1185">Reference proteome</keyword>
<name>A0ABM8PWZ4_9HYPH</name>
<dbReference type="PANTHER" id="PTHR36933">
    <property type="entry name" value="SLL0788 PROTEIN"/>
    <property type="match status" value="1"/>
</dbReference>
<organism evidence="3 4">
    <name type="scientific">Pseudorhizobium halotolerans</name>
    <dbReference type="NCBI Taxonomy" id="1233081"/>
    <lineage>
        <taxon>Bacteria</taxon>
        <taxon>Pseudomonadati</taxon>
        <taxon>Pseudomonadota</taxon>
        <taxon>Alphaproteobacteria</taxon>
        <taxon>Hyphomicrobiales</taxon>
        <taxon>Rhizobiaceae</taxon>
        <taxon>Rhizobium/Agrobacterium group</taxon>
        <taxon>Pseudorhizobium</taxon>
    </lineage>
</organism>
<evidence type="ECO:0000313" key="4">
    <source>
        <dbReference type="Proteomes" id="UP000601041"/>
    </source>
</evidence>
<gene>
    <name evidence="3" type="ORF">RHAB21_00525</name>
</gene>